<gene>
    <name evidence="2" type="ORF">T190115A13A_170020</name>
</gene>
<evidence type="ECO:0000313" key="3">
    <source>
        <dbReference type="Proteomes" id="UP001497602"/>
    </source>
</evidence>
<evidence type="ECO:0000313" key="2">
    <source>
        <dbReference type="EMBL" id="CAL2105597.1"/>
    </source>
</evidence>
<dbReference type="InterPro" id="IPR018490">
    <property type="entry name" value="cNMP-bd_dom_sf"/>
</dbReference>
<dbReference type="PROSITE" id="PS50042">
    <property type="entry name" value="CNMP_BINDING_3"/>
    <property type="match status" value="1"/>
</dbReference>
<protein>
    <submittedName>
        <fullName evidence="2">Cyclic nucleotide-binding domain-containing protein</fullName>
    </submittedName>
</protein>
<dbReference type="EMBL" id="CAXJRC010000008">
    <property type="protein sequence ID" value="CAL2105597.1"/>
    <property type="molecule type" value="Genomic_DNA"/>
</dbReference>
<comment type="caution">
    <text evidence="2">The sequence shown here is derived from an EMBL/GenBank/DDBJ whole genome shotgun (WGS) entry which is preliminary data.</text>
</comment>
<dbReference type="RefSeq" id="WP_348704460.1">
    <property type="nucleotide sequence ID" value="NZ_CAXIYA010000022.1"/>
</dbReference>
<organism evidence="2 3">
    <name type="scientific">Tenacibaculum vairaonense</name>
    <dbReference type="NCBI Taxonomy" id="3137860"/>
    <lineage>
        <taxon>Bacteria</taxon>
        <taxon>Pseudomonadati</taxon>
        <taxon>Bacteroidota</taxon>
        <taxon>Flavobacteriia</taxon>
        <taxon>Flavobacteriales</taxon>
        <taxon>Flavobacteriaceae</taxon>
        <taxon>Tenacibaculum</taxon>
    </lineage>
</organism>
<dbReference type="SUPFAM" id="SSF51206">
    <property type="entry name" value="cAMP-binding domain-like"/>
    <property type="match status" value="1"/>
</dbReference>
<dbReference type="InterPro" id="IPR000595">
    <property type="entry name" value="cNMP-bd_dom"/>
</dbReference>
<evidence type="ECO:0000259" key="1">
    <source>
        <dbReference type="PROSITE" id="PS50042"/>
    </source>
</evidence>
<dbReference type="Gene3D" id="2.60.120.10">
    <property type="entry name" value="Jelly Rolls"/>
    <property type="match status" value="1"/>
</dbReference>
<name>A0ABM9PJ00_9FLAO</name>
<dbReference type="InterPro" id="IPR014710">
    <property type="entry name" value="RmlC-like_jellyroll"/>
</dbReference>
<dbReference type="CDD" id="cd00038">
    <property type="entry name" value="CAP_ED"/>
    <property type="match status" value="1"/>
</dbReference>
<accession>A0ABM9PJ00</accession>
<dbReference type="Proteomes" id="UP001497602">
    <property type="component" value="Unassembled WGS sequence"/>
</dbReference>
<dbReference type="Pfam" id="PF00027">
    <property type="entry name" value="cNMP_binding"/>
    <property type="match status" value="1"/>
</dbReference>
<keyword evidence="3" id="KW-1185">Reference proteome</keyword>
<reference evidence="2 3" key="1">
    <citation type="submission" date="2024-05" db="EMBL/GenBank/DDBJ databases">
        <authorList>
            <person name="Duchaud E."/>
        </authorList>
    </citation>
    <scope>NUCLEOTIDE SEQUENCE [LARGE SCALE GENOMIC DNA]</scope>
    <source>
        <strain evidence="2">Ena-SAMPLE-TAB-13-05-2024-13:56:06:370-140305</strain>
    </source>
</reference>
<proteinExistence type="predicted"/>
<sequence>MHNLLQEISTRCLITPKLQEHISSYFEVEEIKQGEIVLTQGSKANYLYFIEKGLLHNYYYHNGKQVSSWFYKENQFITSWYSFYTQQHSYEEIESLEDCVLYKISYSNYQKLITDFPAFGNFARLLAEEMLSFLDQFSKGWSFLSAKEKYQLLLSYFPTIELRIKLGYIASFLGISQETFSRLRAQK</sequence>
<feature type="domain" description="Cyclic nucleotide-binding" evidence="1">
    <location>
        <begin position="25"/>
        <end position="113"/>
    </location>
</feature>